<organism evidence="15 16">
    <name type="scientific">Picrophilus torridus (strain ATCC 700027 / DSM 9790 / JCM 10055 / NBRC 100828 / KAW 2/3)</name>
    <dbReference type="NCBI Taxonomy" id="1122961"/>
    <lineage>
        <taxon>Archaea</taxon>
        <taxon>Methanobacteriati</taxon>
        <taxon>Thermoplasmatota</taxon>
        <taxon>Thermoplasmata</taxon>
        <taxon>Thermoplasmatales</taxon>
        <taxon>Picrophilaceae</taxon>
        <taxon>Picrophilus</taxon>
    </lineage>
</organism>
<keyword evidence="11 15" id="KW-0456">Lyase</keyword>
<dbReference type="Gene3D" id="3.40.50.720">
    <property type="entry name" value="NAD(P)-binding Rossmann-like Domain"/>
    <property type="match status" value="1"/>
</dbReference>
<dbReference type="CDD" id="cd06558">
    <property type="entry name" value="crotonase-like"/>
    <property type="match status" value="1"/>
</dbReference>
<dbReference type="EC" id="4.2.1.55" evidence="15"/>
<dbReference type="Pfam" id="PF02737">
    <property type="entry name" value="3HCDH_N"/>
    <property type="match status" value="1"/>
</dbReference>
<dbReference type="InterPro" id="IPR008927">
    <property type="entry name" value="6-PGluconate_DH-like_C_sf"/>
</dbReference>
<evidence type="ECO:0000256" key="8">
    <source>
        <dbReference type="ARBA" id="ARBA00023098"/>
    </source>
</evidence>
<reference evidence="15 16" key="1">
    <citation type="journal article" date="2004" name="Proc. Natl. Acad. Sci. U.S.A.">
        <title>Genome sequence of Picrophilus torridus and its implications for life around pH 0.</title>
        <authorList>
            <person name="Futterer O."/>
            <person name="Angelov A."/>
            <person name="Liesegang H."/>
            <person name="Gottschalk G."/>
            <person name="Schleper C."/>
            <person name="Schepers B."/>
            <person name="Dock C."/>
            <person name="Antranikian G."/>
            <person name="Liebl W."/>
        </authorList>
    </citation>
    <scope>NUCLEOTIDE SEQUENCE [LARGE SCALE GENOMIC DNA]</scope>
    <source>
        <strain evidence="16">ATCC 700027 / DSM 9790 / JCM 10055 / NBRC 100828</strain>
    </source>
</reference>
<sequence>MIMIKNITVIGAGLMGHGIGEVFALNGYNVNLYDSFPAAIENAKKSIDNSLSRLLNSGKIKKEDLNEIKSRIKFHGNLDEALMDSDLVIEAVPERLDIKTSVLSEVSKKTDSIIATNTSSIRISEIAEHIDKPERFLGMHFFNPPVVLKLVEVIRGEKTAESVFNEVYNLAKSIKKIPIKVMKDTPGFVVNRISGPETLLFCFIYQSGLAKPEEVDSYIKAQGMPMGPYELFDYVGLDVIKDLFDYYGNELSQDYKKCTVISDLVNSGKKGMKTGQGFYKWENGKALIPKTNPSDKINLMDIFALEINEAVKLIEDGVATPEDIETGVKYGLNRPFGPISVAEGLSNREVKDTLLKLYEMSKFETFKPAKSIDSGNLKAIIHKKISVPEVQEKKNKYIIEEKNNRVLKLLLNNGKNNLITKELVDELNDEIDMISKNDDINVVVITGRDTFSAGADLSQFFRNSADFMKNAERVERVFDRIRKTGKIFIAAIKGYALGGGLELALACDIRMATRSSILGFPETSLGLIPGYGGSQRLYKLIGMSRAVSMILTAERITGERALDYGIVNKLFENDDEVMTYAVELSERIAPVSVNLAKKLIYSEMNFDSGLDFEAAAVGVLYSTDDLREGISAFLSKRKPDYKGH</sequence>
<evidence type="ECO:0000313" key="15">
    <source>
        <dbReference type="EMBL" id="AAT43606.1"/>
    </source>
</evidence>
<dbReference type="SUPFAM" id="SSF48179">
    <property type="entry name" value="6-phosphogluconate dehydrogenase C-terminal domain-like"/>
    <property type="match status" value="2"/>
</dbReference>
<dbReference type="UniPathway" id="UPA00659"/>
<feature type="domain" description="3-hydroxyacyl-CoA dehydrogenase NAD binding" evidence="14">
    <location>
        <begin position="6"/>
        <end position="184"/>
    </location>
</feature>
<comment type="subunit">
    <text evidence="4">Monomer.</text>
</comment>
<keyword evidence="5" id="KW-0276">Fatty acid metabolism</keyword>
<evidence type="ECO:0000256" key="10">
    <source>
        <dbReference type="ARBA" id="ARBA00023235"/>
    </source>
</evidence>
<dbReference type="InterPro" id="IPR014748">
    <property type="entry name" value="Enoyl-CoA_hydra_C"/>
</dbReference>
<feature type="domain" description="3-hydroxyacyl-CoA dehydrogenase C-terminal" evidence="13">
    <location>
        <begin position="187"/>
        <end position="281"/>
    </location>
</feature>
<keyword evidence="8" id="KW-0443">Lipid metabolism</keyword>
<dbReference type="SUPFAM" id="SSF51735">
    <property type="entry name" value="NAD(P)-binding Rossmann-fold domains"/>
    <property type="match status" value="1"/>
</dbReference>
<keyword evidence="10" id="KW-0413">Isomerase</keyword>
<dbReference type="FunFam" id="3.40.50.720:FF:000009">
    <property type="entry name" value="Fatty oxidation complex, alpha subunit"/>
    <property type="match status" value="1"/>
</dbReference>
<comment type="similarity">
    <text evidence="3">Belongs to the enoyl-CoA hydratase/isomerase family.</text>
</comment>
<dbReference type="HOGENOM" id="CLU_010448_2_1_2"/>
<dbReference type="GO" id="GO:0006635">
    <property type="term" value="P:fatty acid beta-oxidation"/>
    <property type="evidence" value="ECO:0007669"/>
    <property type="project" value="UniProtKB-UniPathway"/>
</dbReference>
<dbReference type="Pfam" id="PF00725">
    <property type="entry name" value="3HCDH"/>
    <property type="match status" value="2"/>
</dbReference>
<evidence type="ECO:0000256" key="6">
    <source>
        <dbReference type="ARBA" id="ARBA00023002"/>
    </source>
</evidence>
<dbReference type="FunCoup" id="Q6L096">
    <property type="interactions" value="171"/>
</dbReference>
<name>Q6L096_PICTO</name>
<dbReference type="STRING" id="263820.PTO1021"/>
<proteinExistence type="inferred from homology"/>
<gene>
    <name evidence="15" type="ordered locus">PTO1021</name>
</gene>
<dbReference type="Gene3D" id="1.10.12.10">
    <property type="entry name" value="Lyase 2-enoyl-coa Hydratase, Chain A, domain 2"/>
    <property type="match status" value="1"/>
</dbReference>
<evidence type="ECO:0000256" key="12">
    <source>
        <dbReference type="ARBA" id="ARBA00023268"/>
    </source>
</evidence>
<dbReference type="FunFam" id="3.90.226.10:FF:000009">
    <property type="entry name" value="Carnitinyl-CoA dehydratase"/>
    <property type="match status" value="1"/>
</dbReference>
<evidence type="ECO:0000256" key="9">
    <source>
        <dbReference type="ARBA" id="ARBA00023140"/>
    </source>
</evidence>
<dbReference type="AlphaFoldDB" id="Q6L096"/>
<evidence type="ECO:0000256" key="1">
    <source>
        <dbReference type="ARBA" id="ARBA00004275"/>
    </source>
</evidence>
<dbReference type="GO" id="GO:0003857">
    <property type="term" value="F:(3S)-3-hydroxyacyl-CoA dehydrogenase (NAD+) activity"/>
    <property type="evidence" value="ECO:0007669"/>
    <property type="project" value="TreeGrafter"/>
</dbReference>
<dbReference type="GO" id="GO:0070403">
    <property type="term" value="F:NAD+ binding"/>
    <property type="evidence" value="ECO:0007669"/>
    <property type="project" value="InterPro"/>
</dbReference>
<evidence type="ECO:0000256" key="3">
    <source>
        <dbReference type="ARBA" id="ARBA00005254"/>
    </source>
</evidence>
<keyword evidence="7" id="KW-0520">NAD</keyword>
<dbReference type="Gene3D" id="1.10.1040.10">
    <property type="entry name" value="N-(1-d-carboxylethyl)-l-norvaline Dehydrogenase, domain 2"/>
    <property type="match status" value="2"/>
</dbReference>
<comment type="subcellular location">
    <subcellularLocation>
        <location evidence="1">Peroxisome</location>
    </subcellularLocation>
</comment>
<dbReference type="EC" id="1.1.1.157" evidence="15"/>
<keyword evidence="9" id="KW-0576">Peroxisome</keyword>
<dbReference type="GO" id="GO:0008691">
    <property type="term" value="F:3-hydroxybutyryl-CoA dehydrogenase activity"/>
    <property type="evidence" value="ECO:0007669"/>
    <property type="project" value="UniProtKB-EC"/>
</dbReference>
<dbReference type="InterPro" id="IPR036291">
    <property type="entry name" value="NAD(P)-bd_dom_sf"/>
</dbReference>
<keyword evidence="12" id="KW-0511">Multifunctional enzyme</keyword>
<keyword evidence="6 15" id="KW-0560">Oxidoreductase</keyword>
<dbReference type="PANTHER" id="PTHR23309">
    <property type="entry name" value="3-HYDROXYACYL-COA DEHYROGENASE"/>
    <property type="match status" value="1"/>
</dbReference>
<dbReference type="GO" id="GO:0016853">
    <property type="term" value="F:isomerase activity"/>
    <property type="evidence" value="ECO:0007669"/>
    <property type="project" value="UniProtKB-KW"/>
</dbReference>
<evidence type="ECO:0000259" key="13">
    <source>
        <dbReference type="Pfam" id="PF00725"/>
    </source>
</evidence>
<dbReference type="KEGG" id="pto:PTO1021"/>
<dbReference type="SUPFAM" id="SSF52096">
    <property type="entry name" value="ClpP/crotonase"/>
    <property type="match status" value="1"/>
</dbReference>
<dbReference type="InterPro" id="IPR029045">
    <property type="entry name" value="ClpP/crotonase-like_dom_sf"/>
</dbReference>
<dbReference type="Pfam" id="PF00378">
    <property type="entry name" value="ECH_1"/>
    <property type="match status" value="1"/>
</dbReference>
<dbReference type="InParanoid" id="Q6L096"/>
<dbReference type="InterPro" id="IPR001753">
    <property type="entry name" value="Enoyl-CoA_hydra/iso"/>
</dbReference>
<dbReference type="GO" id="GO:0004300">
    <property type="term" value="F:enoyl-CoA hydratase activity"/>
    <property type="evidence" value="ECO:0007669"/>
    <property type="project" value="UniProtKB-ARBA"/>
</dbReference>
<dbReference type="InterPro" id="IPR006176">
    <property type="entry name" value="3-OHacyl-CoA_DH_NAD-bd"/>
</dbReference>
<evidence type="ECO:0000259" key="14">
    <source>
        <dbReference type="Pfam" id="PF02737"/>
    </source>
</evidence>
<evidence type="ECO:0000256" key="11">
    <source>
        <dbReference type="ARBA" id="ARBA00023239"/>
    </source>
</evidence>
<comment type="pathway">
    <text evidence="2">Lipid metabolism; fatty acid beta-oxidation.</text>
</comment>
<protein>
    <submittedName>
        <fullName evidence="15">3-hydroxybutyryl-CoA dehydrogenase/3-hydroxybutyryl-CoA dehydratase</fullName>
        <ecNumber evidence="15">1.1.1.157</ecNumber>
        <ecNumber evidence="15">4.2.1.55</ecNumber>
    </submittedName>
</protein>
<evidence type="ECO:0000256" key="5">
    <source>
        <dbReference type="ARBA" id="ARBA00022832"/>
    </source>
</evidence>
<dbReference type="EMBL" id="AE017261">
    <property type="protein sequence ID" value="AAT43606.1"/>
    <property type="molecule type" value="Genomic_DNA"/>
</dbReference>
<feature type="domain" description="3-hydroxyacyl-CoA dehydrogenase C-terminal" evidence="13">
    <location>
        <begin position="304"/>
        <end position="366"/>
    </location>
</feature>
<dbReference type="InterPro" id="IPR006108">
    <property type="entry name" value="3HC_DH_C"/>
</dbReference>
<dbReference type="PaxDb" id="263820-PTO1021"/>
<evidence type="ECO:0000256" key="4">
    <source>
        <dbReference type="ARBA" id="ARBA00011245"/>
    </source>
</evidence>
<evidence type="ECO:0000256" key="2">
    <source>
        <dbReference type="ARBA" id="ARBA00005005"/>
    </source>
</evidence>
<evidence type="ECO:0000256" key="7">
    <source>
        <dbReference type="ARBA" id="ARBA00023027"/>
    </source>
</evidence>
<dbReference type="PANTHER" id="PTHR23309:SF49">
    <property type="entry name" value="PEROXISOMAL BIFUNCTIONAL ENZYME"/>
    <property type="match status" value="1"/>
</dbReference>
<dbReference type="PATRIC" id="fig|263820.9.peg.1060"/>
<evidence type="ECO:0000313" key="16">
    <source>
        <dbReference type="Proteomes" id="UP000000438"/>
    </source>
</evidence>
<dbReference type="Proteomes" id="UP000000438">
    <property type="component" value="Chromosome"/>
</dbReference>
<dbReference type="Gene3D" id="3.90.226.10">
    <property type="entry name" value="2-enoyl-CoA Hydratase, Chain A, domain 1"/>
    <property type="match status" value="1"/>
</dbReference>
<accession>Q6L096</accession>
<dbReference type="eggNOG" id="arCOG00249">
    <property type="taxonomic scope" value="Archaea"/>
</dbReference>
<dbReference type="InterPro" id="IPR013328">
    <property type="entry name" value="6PGD_dom2"/>
</dbReference>